<dbReference type="InterPro" id="IPR024787">
    <property type="entry name" value="EcsC"/>
</dbReference>
<keyword evidence="2" id="KW-1185">Reference proteome</keyword>
<dbReference type="Pfam" id="PF12787">
    <property type="entry name" value="EcsC"/>
    <property type="match status" value="1"/>
</dbReference>
<accession>A0ABT7LBI0</accession>
<dbReference type="RefSeq" id="WP_285934056.1">
    <property type="nucleotide sequence ID" value="NZ_JASTZU010000063.1"/>
</dbReference>
<proteinExistence type="predicted"/>
<name>A0ABT7LBI0_9BACI</name>
<evidence type="ECO:0000313" key="2">
    <source>
        <dbReference type="Proteomes" id="UP001235343"/>
    </source>
</evidence>
<protein>
    <submittedName>
        <fullName evidence="1">EcsC family protein</fullName>
    </submittedName>
</protein>
<dbReference type="PANTHER" id="PTHR41260:SF1">
    <property type="entry name" value="PROTEIN ECSC"/>
    <property type="match status" value="1"/>
</dbReference>
<sequence length="237" mass="27252">MSNVTYEQQVLSEAKHFERSMRKKSSIIQRSSKKLQTKINNKIPDKIHVIVTESIKKMIQLALTSSEYIRPVEISPDSTMEEKEKLVKARLLQSKKTAMIEGAGTGAGGIWLGVADFPLLLSIKMKFIFDAGQIYGYDVTKYEERMYLLHVFLLAFSSDDKRKEVLQTLLDWDDSKNKFREVDWKTLQLEYRDSLDFVKMLQLIPGLGAIVGAVANRKLLQQLGDTTINMYRLRLLK</sequence>
<gene>
    <name evidence="1" type="ORF">QQS35_20225</name>
</gene>
<reference evidence="1 2" key="1">
    <citation type="submission" date="2023-06" db="EMBL/GenBank/DDBJ databases">
        <title>Aquibacillus rhizosphaerae LR5S19.</title>
        <authorList>
            <person name="Sun J.-Q."/>
        </authorList>
    </citation>
    <scope>NUCLEOTIDE SEQUENCE [LARGE SCALE GENOMIC DNA]</scope>
    <source>
        <strain evidence="1 2">LR5S19</strain>
    </source>
</reference>
<comment type="caution">
    <text evidence="1">The sequence shown here is derived from an EMBL/GenBank/DDBJ whole genome shotgun (WGS) entry which is preliminary data.</text>
</comment>
<dbReference type="PANTHER" id="PTHR41260">
    <property type="entry name" value="PROTEIN ECSC"/>
    <property type="match status" value="1"/>
</dbReference>
<dbReference type="Proteomes" id="UP001235343">
    <property type="component" value="Unassembled WGS sequence"/>
</dbReference>
<evidence type="ECO:0000313" key="1">
    <source>
        <dbReference type="EMBL" id="MDL4842764.1"/>
    </source>
</evidence>
<organism evidence="1 2">
    <name type="scientific">Aquibacillus rhizosphaerae</name>
    <dbReference type="NCBI Taxonomy" id="3051431"/>
    <lineage>
        <taxon>Bacteria</taxon>
        <taxon>Bacillati</taxon>
        <taxon>Bacillota</taxon>
        <taxon>Bacilli</taxon>
        <taxon>Bacillales</taxon>
        <taxon>Bacillaceae</taxon>
        <taxon>Aquibacillus</taxon>
    </lineage>
</organism>
<dbReference type="EMBL" id="JASTZU010000063">
    <property type="protein sequence ID" value="MDL4842764.1"/>
    <property type="molecule type" value="Genomic_DNA"/>
</dbReference>